<organism evidence="1">
    <name type="scientific">bioreactor metagenome</name>
    <dbReference type="NCBI Taxonomy" id="1076179"/>
    <lineage>
        <taxon>unclassified sequences</taxon>
        <taxon>metagenomes</taxon>
        <taxon>ecological metagenomes</taxon>
    </lineage>
</organism>
<protein>
    <submittedName>
        <fullName evidence="1">Uncharacterized protein</fullName>
    </submittedName>
</protein>
<name>A0A645IP09_9ZZZZ</name>
<sequence length="94" mass="10504">MATGEQRHQRPFHHAFVTYNRFADFLPQRVPRLAESLDLLFGFHGVLITKRTSLSYTAPAGGLTSITRVHRFAISDHRSSRAPVPDKHAAPGPD</sequence>
<gene>
    <name evidence="1" type="ORF">SDC9_200724</name>
</gene>
<dbReference type="AlphaFoldDB" id="A0A645IP09"/>
<proteinExistence type="predicted"/>
<accession>A0A645IP09</accession>
<dbReference type="EMBL" id="VSSQ01119792">
    <property type="protein sequence ID" value="MPN53061.1"/>
    <property type="molecule type" value="Genomic_DNA"/>
</dbReference>
<reference evidence="1" key="1">
    <citation type="submission" date="2019-08" db="EMBL/GenBank/DDBJ databases">
        <authorList>
            <person name="Kucharzyk K."/>
            <person name="Murdoch R.W."/>
            <person name="Higgins S."/>
            <person name="Loffler F."/>
        </authorList>
    </citation>
    <scope>NUCLEOTIDE SEQUENCE</scope>
</reference>
<comment type="caution">
    <text evidence="1">The sequence shown here is derived from an EMBL/GenBank/DDBJ whole genome shotgun (WGS) entry which is preliminary data.</text>
</comment>
<evidence type="ECO:0000313" key="1">
    <source>
        <dbReference type="EMBL" id="MPN53061.1"/>
    </source>
</evidence>